<reference evidence="5" key="2">
    <citation type="submission" date="2017-06" db="EMBL/GenBank/DDBJ databases">
        <title>The pomegranate genome and the genomics of punicalagin biosynthesis.</title>
        <authorList>
            <person name="Xu C."/>
        </authorList>
    </citation>
    <scope>NUCLEOTIDE SEQUENCE [LARGE SCALE GENOMIC DNA]</scope>
    <source>
        <tissue evidence="5">Fresh leaf</tissue>
    </source>
</reference>
<evidence type="ECO:0000259" key="4">
    <source>
        <dbReference type="SMART" id="SM00499"/>
    </source>
</evidence>
<dbReference type="PRINTS" id="PR00382">
    <property type="entry name" value="LIPIDTRNSFER"/>
</dbReference>
<feature type="signal peptide" evidence="3">
    <location>
        <begin position="1"/>
        <end position="26"/>
    </location>
</feature>
<dbReference type="SMART" id="SM00499">
    <property type="entry name" value="AAI"/>
    <property type="match status" value="1"/>
</dbReference>
<evidence type="ECO:0000256" key="2">
    <source>
        <dbReference type="RuleBase" id="RU000628"/>
    </source>
</evidence>
<dbReference type="GO" id="GO:0006869">
    <property type="term" value="P:lipid transport"/>
    <property type="evidence" value="ECO:0007669"/>
    <property type="project" value="InterPro"/>
</dbReference>
<dbReference type="CDD" id="cd01960">
    <property type="entry name" value="nsLTP1"/>
    <property type="match status" value="1"/>
</dbReference>
<dbReference type="Pfam" id="PF00234">
    <property type="entry name" value="Tryp_alpha_amyl"/>
    <property type="match status" value="1"/>
</dbReference>
<dbReference type="SUPFAM" id="SSF47699">
    <property type="entry name" value="Bifunctional inhibitor/lipid-transfer protein/seed storage 2S albumin"/>
    <property type="match status" value="1"/>
</dbReference>
<feature type="domain" description="Bifunctional inhibitor/plant lipid transfer protein/seed storage helical" evidence="4">
    <location>
        <begin position="37"/>
        <end position="125"/>
    </location>
</feature>
<dbReference type="Gene3D" id="1.10.110.10">
    <property type="entry name" value="Plant lipid-transfer and hydrophobic proteins"/>
    <property type="match status" value="1"/>
</dbReference>
<dbReference type="STRING" id="22663.A0A218WCJ8"/>
<dbReference type="EMBL" id="PGOL01003542">
    <property type="protein sequence ID" value="PKI40494.1"/>
    <property type="molecule type" value="Genomic_DNA"/>
</dbReference>
<keyword evidence="2" id="KW-0446">Lipid-binding</keyword>
<sequence length="130" mass="13845">MFLARFVGLGSLIILILLQLAPAIEAAPELELSAPACNEIIQELMPCVGFVKKGGSSAPTGACCSGVKDLSNIAETDSDRQAICHCIKKVLPAVGDRYDPSRIPLLPKKCSVSIKFPPLDSKTDCTKYVL</sequence>
<comment type="caution">
    <text evidence="5">The sequence shown here is derived from an EMBL/GenBank/DDBJ whole genome shotgun (WGS) entry which is preliminary data.</text>
</comment>
<dbReference type="PANTHER" id="PTHR33076">
    <property type="entry name" value="NON-SPECIFIC LIPID-TRANSFER PROTEIN 2-RELATED"/>
    <property type="match status" value="1"/>
</dbReference>
<name>A0A218WCJ8_PUNGR</name>
<dbReference type="AlphaFoldDB" id="A0A218WCJ8"/>
<keyword evidence="2" id="KW-0813">Transport</keyword>
<evidence type="ECO:0000313" key="5">
    <source>
        <dbReference type="EMBL" id="OWM70386.1"/>
    </source>
</evidence>
<evidence type="ECO:0000313" key="8">
    <source>
        <dbReference type="Proteomes" id="UP000233551"/>
    </source>
</evidence>
<dbReference type="InterPro" id="IPR036312">
    <property type="entry name" value="Bifun_inhib/LTP/seed_sf"/>
</dbReference>
<keyword evidence="3" id="KW-0732">Signal</keyword>
<dbReference type="Proteomes" id="UP000197138">
    <property type="component" value="Unassembled WGS sequence"/>
</dbReference>
<evidence type="ECO:0000313" key="7">
    <source>
        <dbReference type="Proteomes" id="UP000197138"/>
    </source>
</evidence>
<reference evidence="6 8" key="3">
    <citation type="submission" date="2017-11" db="EMBL/GenBank/DDBJ databases">
        <title>De-novo sequencing of pomegranate (Punica granatum L.) genome.</title>
        <authorList>
            <person name="Akparov Z."/>
            <person name="Amiraslanov A."/>
            <person name="Hajiyeva S."/>
            <person name="Abbasov M."/>
            <person name="Kaur K."/>
            <person name="Hamwieh A."/>
            <person name="Solovyev V."/>
            <person name="Salamov A."/>
            <person name="Braich B."/>
            <person name="Kosarev P."/>
            <person name="Mahmoud A."/>
            <person name="Hajiyev E."/>
            <person name="Babayeva S."/>
            <person name="Izzatullayeva V."/>
            <person name="Mammadov A."/>
            <person name="Mammadov A."/>
            <person name="Sharifova S."/>
            <person name="Ojaghi J."/>
            <person name="Eynullazada K."/>
            <person name="Bayramov B."/>
            <person name="Abdulazimova A."/>
            <person name="Shahmuradov I."/>
        </authorList>
    </citation>
    <scope>NUCLEOTIDE SEQUENCE [LARGE SCALE GENOMIC DNA]</scope>
    <source>
        <strain evidence="6">AG2017</strain>
        <strain evidence="8">cv. AG2017</strain>
        <tissue evidence="6">Leaf</tissue>
    </source>
</reference>
<dbReference type="EMBL" id="MTKT01004624">
    <property type="protein sequence ID" value="OWM70386.1"/>
    <property type="molecule type" value="Genomic_DNA"/>
</dbReference>
<keyword evidence="8" id="KW-1185">Reference proteome</keyword>
<comment type="function">
    <text evidence="2">Plant non-specific lipid-transfer proteins transfer phospholipids as well as galactolipids across membranes. May play a role in wax or cutin deposition in the cell walls of expanding epidermal cells and certain secretory tissues.</text>
</comment>
<evidence type="ECO:0000256" key="3">
    <source>
        <dbReference type="SAM" id="SignalP"/>
    </source>
</evidence>
<comment type="similarity">
    <text evidence="1 2">Belongs to the plant LTP family.</text>
</comment>
<dbReference type="Proteomes" id="UP000233551">
    <property type="component" value="Unassembled WGS sequence"/>
</dbReference>
<dbReference type="InterPro" id="IPR016140">
    <property type="entry name" value="Bifunc_inhib/LTP/seed_store"/>
</dbReference>
<dbReference type="GO" id="GO:0008289">
    <property type="term" value="F:lipid binding"/>
    <property type="evidence" value="ECO:0007669"/>
    <property type="project" value="UniProtKB-KW"/>
</dbReference>
<dbReference type="InterPro" id="IPR000528">
    <property type="entry name" value="Plant_nsLTP"/>
</dbReference>
<proteinExistence type="inferred from homology"/>
<feature type="chain" id="PRO_5014071640" description="Non-specific lipid-transfer protein" evidence="3">
    <location>
        <begin position="27"/>
        <end position="130"/>
    </location>
</feature>
<organism evidence="5 7">
    <name type="scientific">Punica granatum</name>
    <name type="common">Pomegranate</name>
    <dbReference type="NCBI Taxonomy" id="22663"/>
    <lineage>
        <taxon>Eukaryota</taxon>
        <taxon>Viridiplantae</taxon>
        <taxon>Streptophyta</taxon>
        <taxon>Embryophyta</taxon>
        <taxon>Tracheophyta</taxon>
        <taxon>Spermatophyta</taxon>
        <taxon>Magnoliopsida</taxon>
        <taxon>eudicotyledons</taxon>
        <taxon>Gunneridae</taxon>
        <taxon>Pentapetalae</taxon>
        <taxon>rosids</taxon>
        <taxon>malvids</taxon>
        <taxon>Myrtales</taxon>
        <taxon>Lythraceae</taxon>
        <taxon>Punica</taxon>
    </lineage>
</organism>
<gene>
    <name evidence="5" type="ORF">CDL15_Pgr027342</name>
    <name evidence="6" type="ORF">CRG98_039130</name>
</gene>
<protein>
    <recommendedName>
        <fullName evidence="2">Non-specific lipid-transfer protein</fullName>
    </recommendedName>
</protein>
<accession>A0A218WCJ8</accession>
<reference evidence="7" key="1">
    <citation type="journal article" date="2017" name="Plant J.">
        <title>The pomegranate (Punica granatum L.) genome and the genomics of punicalagin biosynthesis.</title>
        <authorList>
            <person name="Qin G."/>
            <person name="Xu C."/>
            <person name="Ming R."/>
            <person name="Tang H."/>
            <person name="Guyot R."/>
            <person name="Kramer E.M."/>
            <person name="Hu Y."/>
            <person name="Yi X."/>
            <person name="Qi Y."/>
            <person name="Xu X."/>
            <person name="Gao Z."/>
            <person name="Pan H."/>
            <person name="Jian J."/>
            <person name="Tian Y."/>
            <person name="Yue Z."/>
            <person name="Xu Y."/>
        </authorList>
    </citation>
    <scope>NUCLEOTIDE SEQUENCE [LARGE SCALE GENOMIC DNA]</scope>
    <source>
        <strain evidence="7">cv. Dabenzi</strain>
    </source>
</reference>
<evidence type="ECO:0000313" key="6">
    <source>
        <dbReference type="EMBL" id="PKI40494.1"/>
    </source>
</evidence>
<evidence type="ECO:0000256" key="1">
    <source>
        <dbReference type="ARBA" id="ARBA00009748"/>
    </source>
</evidence>